<dbReference type="Proteomes" id="UP000004324">
    <property type="component" value="Unassembled WGS sequence"/>
</dbReference>
<gene>
    <name evidence="4" type="ORF">FB4_0227</name>
</gene>
<proteinExistence type="predicted"/>
<dbReference type="InterPro" id="IPR019606">
    <property type="entry name" value="GerMN"/>
</dbReference>
<reference evidence="4 5" key="1">
    <citation type="journal article" date="2012" name="J. Bacteriol.">
        <title>Draft Genome Sequences for Two Metal-Reducing Pelosinus fermentans Strains Isolated from a Cr(VI)-Contaminated Site and for Type Strain R7.</title>
        <authorList>
            <person name="Brown S.D."/>
            <person name="Podar M."/>
            <person name="Klingeman D.M."/>
            <person name="Johnson C.M."/>
            <person name="Yang Z.K."/>
            <person name="Utturkar S.M."/>
            <person name="Land M.L."/>
            <person name="Mosher J.J."/>
            <person name="Hurt R.A.Jr."/>
            <person name="Phelps T.J."/>
            <person name="Palumbo A.V."/>
            <person name="Arkin A.P."/>
            <person name="Hazen T.C."/>
            <person name="Elias D.A."/>
        </authorList>
    </citation>
    <scope>NUCLEOTIDE SEQUENCE [LARGE SCALE GENOMIC DNA]</scope>
    <source>
        <strain evidence="4 5">B4</strain>
    </source>
</reference>
<feature type="chain" id="PRO_5003722408" evidence="2">
    <location>
        <begin position="26"/>
        <end position="193"/>
    </location>
</feature>
<feature type="region of interest" description="Disordered" evidence="1">
    <location>
        <begin position="28"/>
        <end position="52"/>
    </location>
</feature>
<protein>
    <submittedName>
        <fullName evidence="4">Lipoprotein LpqB, GerMN domain-containing protein</fullName>
    </submittedName>
</protein>
<feature type="compositionally biased region" description="Polar residues" evidence="1">
    <location>
        <begin position="28"/>
        <end position="47"/>
    </location>
</feature>
<keyword evidence="5" id="KW-1185">Reference proteome</keyword>
<dbReference type="PATRIC" id="fig|1149862.3.peg.1118"/>
<dbReference type="SMART" id="SM00909">
    <property type="entry name" value="Germane"/>
    <property type="match status" value="1"/>
</dbReference>
<comment type="caution">
    <text evidence="4">The sequence shown here is derived from an EMBL/GenBank/DDBJ whole genome shotgun (WGS) entry which is preliminary data.</text>
</comment>
<dbReference type="Pfam" id="PF10646">
    <property type="entry name" value="Germane"/>
    <property type="match status" value="1"/>
</dbReference>
<dbReference type="PROSITE" id="PS51257">
    <property type="entry name" value="PROKAR_LIPOPROTEIN"/>
    <property type="match status" value="1"/>
</dbReference>
<keyword evidence="2" id="KW-0732">Signal</keyword>
<dbReference type="EMBL" id="AKVJ01000011">
    <property type="protein sequence ID" value="EIW19976.1"/>
    <property type="molecule type" value="Genomic_DNA"/>
</dbReference>
<dbReference type="OrthoDB" id="9809406at2"/>
<accession>I9LHW1</accession>
<feature type="signal peptide" evidence="2">
    <location>
        <begin position="1"/>
        <end position="25"/>
    </location>
</feature>
<sequence length="193" mass="20782" precursor="true">MFGKRIALVSMLLMLSIMLGGCDTAAPQSPTVPNAQNENSQTGTESGKTVKPGQDTMTMTVYFATKDAANLISEKYVVPKNSHPAQTAMELLIAGTKNPDLVAVFPAGTKLRNISVKDHIAYVDFNDSLIKNNKGGSALEILLVGAIVNTLTEFHDIQKVQILVEGKKIDTISGHMDIGEPLSRSEKIIKKSK</sequence>
<dbReference type="AlphaFoldDB" id="I9LHW1"/>
<dbReference type="RefSeq" id="WP_007932123.1">
    <property type="nucleotide sequence ID" value="NZ_AKVJ01000011.1"/>
</dbReference>
<name>I9LHW1_9FIRM</name>
<evidence type="ECO:0000313" key="5">
    <source>
        <dbReference type="Proteomes" id="UP000004324"/>
    </source>
</evidence>
<evidence type="ECO:0000256" key="2">
    <source>
        <dbReference type="SAM" id="SignalP"/>
    </source>
</evidence>
<keyword evidence="4" id="KW-0449">Lipoprotein</keyword>
<feature type="domain" description="GerMN" evidence="3">
    <location>
        <begin position="85"/>
        <end position="173"/>
    </location>
</feature>
<evidence type="ECO:0000259" key="3">
    <source>
        <dbReference type="SMART" id="SM00909"/>
    </source>
</evidence>
<evidence type="ECO:0000313" key="4">
    <source>
        <dbReference type="EMBL" id="EIW19976.1"/>
    </source>
</evidence>
<evidence type="ECO:0000256" key="1">
    <source>
        <dbReference type="SAM" id="MobiDB-lite"/>
    </source>
</evidence>
<organism evidence="4 5">
    <name type="scientific">Pelosinus fermentans B4</name>
    <dbReference type="NCBI Taxonomy" id="1149862"/>
    <lineage>
        <taxon>Bacteria</taxon>
        <taxon>Bacillati</taxon>
        <taxon>Bacillota</taxon>
        <taxon>Negativicutes</taxon>
        <taxon>Selenomonadales</taxon>
        <taxon>Sporomusaceae</taxon>
        <taxon>Pelosinus</taxon>
    </lineage>
</organism>